<accession>A0ABS1NSC3</accession>
<organism evidence="1 2">
    <name type="scientific">Streptomyces coffeae</name>
    <dbReference type="NCBI Taxonomy" id="621382"/>
    <lineage>
        <taxon>Bacteria</taxon>
        <taxon>Bacillati</taxon>
        <taxon>Actinomycetota</taxon>
        <taxon>Actinomycetes</taxon>
        <taxon>Kitasatosporales</taxon>
        <taxon>Streptomycetaceae</taxon>
        <taxon>Streptomyces</taxon>
    </lineage>
</organism>
<proteinExistence type="predicted"/>
<feature type="non-terminal residue" evidence="1">
    <location>
        <position position="1"/>
    </location>
</feature>
<protein>
    <submittedName>
        <fullName evidence="1">Uncharacterized protein</fullName>
    </submittedName>
</protein>
<evidence type="ECO:0000313" key="2">
    <source>
        <dbReference type="Proteomes" id="UP000634229"/>
    </source>
</evidence>
<evidence type="ECO:0000313" key="1">
    <source>
        <dbReference type="EMBL" id="MBL1102977.1"/>
    </source>
</evidence>
<dbReference type="Proteomes" id="UP000634229">
    <property type="component" value="Unassembled WGS sequence"/>
</dbReference>
<gene>
    <name evidence="1" type="ORF">JK363_41730</name>
</gene>
<reference evidence="1 2" key="1">
    <citation type="submission" date="2021-01" db="EMBL/GenBank/DDBJ databases">
        <title>WGS of actinomycetes isolated from Thailand.</title>
        <authorList>
            <person name="Thawai C."/>
        </authorList>
    </citation>
    <scope>NUCLEOTIDE SEQUENCE [LARGE SCALE GENOMIC DNA]</scope>
    <source>
        <strain evidence="1 2">CA1R205</strain>
    </source>
</reference>
<comment type="caution">
    <text evidence="1">The sequence shown here is derived from an EMBL/GenBank/DDBJ whole genome shotgun (WGS) entry which is preliminary data.</text>
</comment>
<dbReference type="EMBL" id="JAERRF010000216">
    <property type="protein sequence ID" value="MBL1102977.1"/>
    <property type="molecule type" value="Genomic_DNA"/>
</dbReference>
<keyword evidence="2" id="KW-1185">Reference proteome</keyword>
<name>A0ABS1NSC3_9ACTN</name>
<sequence length="70" mass="7382">EDIRLLKGKAAHAATAYVTATGDTGTATVRGQEVTVQVTHHQPAQILQLIGVRTLTVTAHATVRAQRANP</sequence>